<keyword evidence="1" id="KW-0472">Membrane</keyword>
<sequence length="165" mass="18473">MNTQEPRPHLRFCLATLTLAPILFTALHDLIALLLNHPRAILYTTQHQQRQWLAWDSQLLFAALIIYLLNAIIAFILARAAQQKMMRRQIHYALYLAGSGTLLAWLFGAALAAATGLGARAANGSWLLIYAATILIIALTTLPKQLTRAPVQTITFHKNIRRKPK</sequence>
<evidence type="ECO:0000256" key="1">
    <source>
        <dbReference type="SAM" id="Phobius"/>
    </source>
</evidence>
<feature type="transmembrane region" description="Helical" evidence="1">
    <location>
        <begin position="59"/>
        <end position="80"/>
    </location>
</feature>
<gene>
    <name evidence="2" type="ORF">JDW22_00005</name>
</gene>
<dbReference type="Proteomes" id="UP000614058">
    <property type="component" value="Unassembled WGS sequence"/>
</dbReference>
<organism evidence="2 3">
    <name type="scientific">Kingella bonacorsii</name>
    <dbReference type="NCBI Taxonomy" id="2796361"/>
    <lineage>
        <taxon>Bacteria</taxon>
        <taxon>Pseudomonadati</taxon>
        <taxon>Pseudomonadota</taxon>
        <taxon>Betaproteobacteria</taxon>
        <taxon>Neisseriales</taxon>
        <taxon>Neisseriaceae</taxon>
        <taxon>Kingella</taxon>
    </lineage>
</organism>
<keyword evidence="1" id="KW-0812">Transmembrane</keyword>
<feature type="transmembrane region" description="Helical" evidence="1">
    <location>
        <begin position="92"/>
        <end position="113"/>
    </location>
</feature>
<comment type="caution">
    <text evidence="2">The sequence shown here is derived from an EMBL/GenBank/DDBJ whole genome shotgun (WGS) entry which is preliminary data.</text>
</comment>
<protein>
    <recommendedName>
        <fullName evidence="4">DUF2569 domain-containing protein</fullName>
    </recommendedName>
</protein>
<feature type="transmembrane region" description="Helical" evidence="1">
    <location>
        <begin position="12"/>
        <end position="35"/>
    </location>
</feature>
<evidence type="ECO:0008006" key="4">
    <source>
        <dbReference type="Google" id="ProtNLM"/>
    </source>
</evidence>
<evidence type="ECO:0000313" key="3">
    <source>
        <dbReference type="Proteomes" id="UP000614058"/>
    </source>
</evidence>
<dbReference type="RefSeq" id="WP_200520850.1">
    <property type="nucleotide sequence ID" value="NZ_JAEHNZ010000001.1"/>
</dbReference>
<evidence type="ECO:0000313" key="2">
    <source>
        <dbReference type="EMBL" id="MBK0395001.1"/>
    </source>
</evidence>
<accession>A0ABS1BNU9</accession>
<reference evidence="2 3" key="1">
    <citation type="journal article" date="2021" name="Pathogens">
        <title>Isolation and Characterization of Kingella bonacorsii sp. nov., A Novel Kingella Species Detected in a Stable Periodontitis Subject.</title>
        <authorList>
            <person name="Antezack A."/>
            <person name="Boxberger M."/>
            <person name="Rolland C."/>
            <person name="Monnet-Corti V."/>
            <person name="La Scola B."/>
        </authorList>
    </citation>
    <scope>NUCLEOTIDE SEQUENCE [LARGE SCALE GENOMIC DNA]</scope>
    <source>
        <strain evidence="2 3">Marseille-Q4569</strain>
    </source>
</reference>
<proteinExistence type="predicted"/>
<dbReference type="EMBL" id="JAEHNZ010000001">
    <property type="protein sequence ID" value="MBK0395001.1"/>
    <property type="molecule type" value="Genomic_DNA"/>
</dbReference>
<keyword evidence="1" id="KW-1133">Transmembrane helix</keyword>
<name>A0ABS1BNU9_9NEIS</name>
<keyword evidence="3" id="KW-1185">Reference proteome</keyword>
<feature type="transmembrane region" description="Helical" evidence="1">
    <location>
        <begin position="125"/>
        <end position="142"/>
    </location>
</feature>